<sequence>MERRIFQEYWKYYIHLEQLLMNTFDFVALNKDNFGTYSNQYASILQLTGAELDAFFKAFFEIKRSNDFNIKIYIKQLIDKQPKLIQQRVKILDTDIILIPFEKCKGVLKNRPMTWWKAFTGIKHNRIEYFSKATLENCLLMLSALYMLECQCILEIGKKDKSADSPNPESKLFVLEDWKAKWIAPSNNLMFEIKE</sequence>
<keyword evidence="2" id="KW-1185">Reference proteome</keyword>
<dbReference type="RefSeq" id="WP_113855959.1">
    <property type="nucleotide sequence ID" value="NZ_CP011940.1"/>
</dbReference>
<accession>A0ABW7DK23</accession>
<evidence type="ECO:0000313" key="2">
    <source>
        <dbReference type="Proteomes" id="UP001605989"/>
    </source>
</evidence>
<protein>
    <submittedName>
        <fullName evidence="1">Uncharacterized protein</fullName>
    </submittedName>
</protein>
<organism evidence="1 2">
    <name type="scientific">Megasphaera hexanoica</name>
    <dbReference type="NCBI Taxonomy" id="1675036"/>
    <lineage>
        <taxon>Bacteria</taxon>
        <taxon>Bacillati</taxon>
        <taxon>Bacillota</taxon>
        <taxon>Negativicutes</taxon>
        <taxon>Veillonellales</taxon>
        <taxon>Veillonellaceae</taxon>
        <taxon>Megasphaera</taxon>
    </lineage>
</organism>
<gene>
    <name evidence="1" type="ORF">ACGTZG_00630</name>
</gene>
<reference evidence="1 2" key="1">
    <citation type="submission" date="2024-10" db="EMBL/GenBank/DDBJ databases">
        <authorList>
            <person name="Sang B.-I."/>
            <person name="Prabhaharan D."/>
        </authorList>
    </citation>
    <scope>NUCLEOTIDE SEQUENCE [LARGE SCALE GENOMIC DNA]</scope>
    <source>
        <strain evidence="1 2">MH</strain>
    </source>
</reference>
<name>A0ABW7DK23_9FIRM</name>
<proteinExistence type="predicted"/>
<dbReference type="EMBL" id="JBIEKR010000001">
    <property type="protein sequence ID" value="MFG6271691.1"/>
    <property type="molecule type" value="Genomic_DNA"/>
</dbReference>
<comment type="caution">
    <text evidence="1">The sequence shown here is derived from an EMBL/GenBank/DDBJ whole genome shotgun (WGS) entry which is preliminary data.</text>
</comment>
<evidence type="ECO:0000313" key="1">
    <source>
        <dbReference type="EMBL" id="MFG6271691.1"/>
    </source>
</evidence>
<dbReference type="Proteomes" id="UP001605989">
    <property type="component" value="Unassembled WGS sequence"/>
</dbReference>